<dbReference type="InterPro" id="IPR041657">
    <property type="entry name" value="HTH_17"/>
</dbReference>
<accession>A0ABX1BBQ1</accession>
<dbReference type="Pfam" id="PF12728">
    <property type="entry name" value="HTH_17"/>
    <property type="match status" value="1"/>
</dbReference>
<proteinExistence type="predicted"/>
<keyword evidence="3" id="KW-1185">Reference proteome</keyword>
<dbReference type="EMBL" id="JAATEP010000026">
    <property type="protein sequence ID" value="NJP93952.1"/>
    <property type="molecule type" value="Genomic_DNA"/>
</dbReference>
<feature type="domain" description="Helix-turn-helix" evidence="1">
    <location>
        <begin position="108"/>
        <end position="157"/>
    </location>
</feature>
<gene>
    <name evidence="2" type="ORF">HCN51_31710</name>
</gene>
<dbReference type="SUPFAM" id="SSF47413">
    <property type="entry name" value="lambda repressor-like DNA-binding domains"/>
    <property type="match status" value="1"/>
</dbReference>
<protein>
    <submittedName>
        <fullName evidence="2">Helix-turn-helix domain-containing protein</fullName>
    </submittedName>
</protein>
<dbReference type="RefSeq" id="WP_168014484.1">
    <property type="nucleotide sequence ID" value="NZ_JAATEP010000026.1"/>
</dbReference>
<evidence type="ECO:0000313" key="3">
    <source>
        <dbReference type="Proteomes" id="UP000696294"/>
    </source>
</evidence>
<sequence>MRFIEQRIWSEAQIQMARTTLAARGNLRTAMTAACTTGAGLAAEVGVTKQFMSLLARGLRRCDPHIAAKIATELNAPVHSLFTRDRVSDFSYNKESKVLEVIEEDPVLEFEDVAERFKIKPKTLRHMRATGEGPPFFKVGQRLKIRRSKADEWFKEKYERADAE</sequence>
<name>A0ABX1BBQ1_9ACTN</name>
<dbReference type="InterPro" id="IPR010982">
    <property type="entry name" value="Lambda_DNA-bd_dom_sf"/>
</dbReference>
<reference evidence="2 3" key="1">
    <citation type="submission" date="2020-03" db="EMBL/GenBank/DDBJ databases">
        <title>WGS of actinomycetes isolated from Thailand.</title>
        <authorList>
            <person name="Thawai C."/>
        </authorList>
    </citation>
    <scope>NUCLEOTIDE SEQUENCE [LARGE SCALE GENOMIC DNA]</scope>
    <source>
        <strain evidence="2 3">FMUSA5-5</strain>
    </source>
</reference>
<evidence type="ECO:0000313" key="2">
    <source>
        <dbReference type="EMBL" id="NJP93952.1"/>
    </source>
</evidence>
<comment type="caution">
    <text evidence="2">The sequence shown here is derived from an EMBL/GenBank/DDBJ whole genome shotgun (WGS) entry which is preliminary data.</text>
</comment>
<dbReference type="Proteomes" id="UP000696294">
    <property type="component" value="Unassembled WGS sequence"/>
</dbReference>
<evidence type="ECO:0000259" key="1">
    <source>
        <dbReference type="Pfam" id="PF12728"/>
    </source>
</evidence>
<dbReference type="Gene3D" id="1.10.260.40">
    <property type="entry name" value="lambda repressor-like DNA-binding domains"/>
    <property type="match status" value="1"/>
</dbReference>
<organism evidence="2 3">
    <name type="scientific">Nonomuraea composti</name>
    <dbReference type="NCBI Taxonomy" id="2720023"/>
    <lineage>
        <taxon>Bacteria</taxon>
        <taxon>Bacillati</taxon>
        <taxon>Actinomycetota</taxon>
        <taxon>Actinomycetes</taxon>
        <taxon>Streptosporangiales</taxon>
        <taxon>Streptosporangiaceae</taxon>
        <taxon>Nonomuraea</taxon>
    </lineage>
</organism>